<dbReference type="AlphaFoldDB" id="A0A165GCG2"/>
<sequence length="323" mass="37120">MSSMRNAVQRRSHRERAQPLEREKWGLLEKHKDYSLRAKDFNAKKARLRVLRQKAAERNPDEFAFGMMRSRTNAAGQKITDRGNKALSQEVVQLLKTQDAGYLRTMAQKARKERMSLEEGFVLPEKNTRAGDDDEDDEDEDDNVAPVRRIDEIGNAQDEDKDEDDEFDFGFSAPKPKPRRTVFVDSKEEQASFDPKLNRRSSGLEAGASDALKGQGAANDEVDEDDQDEAEDEDQEQQGGKKKFISAREARKALEAEKEDRALRKRRKREQEIRKARLAAARNREQQLMIAERELDLQRAKMSNSVGGVNKNGVKFKVRERKR</sequence>
<keyword evidence="5" id="KW-0539">Nucleus</keyword>
<keyword evidence="8" id="KW-1185">Reference proteome</keyword>
<dbReference type="RefSeq" id="XP_018187579.1">
    <property type="nucleotide sequence ID" value="XM_018336092.1"/>
</dbReference>
<evidence type="ECO:0000256" key="5">
    <source>
        <dbReference type="ARBA" id="ARBA00023242"/>
    </source>
</evidence>
<dbReference type="GeneID" id="28901229"/>
<dbReference type="OrthoDB" id="29058at2759"/>
<accession>A0A165GCG2</accession>
<dbReference type="PANTHER" id="PTHR12838:SF0">
    <property type="entry name" value="U3 SMALL NUCLEOLAR RNA-ASSOCIATED PROTEIN 11-RELATED"/>
    <property type="match status" value="1"/>
</dbReference>
<organism evidence="7 8">
    <name type="scientific">Xylona heveae (strain CBS 132557 / TC161)</name>
    <dbReference type="NCBI Taxonomy" id="1328760"/>
    <lineage>
        <taxon>Eukaryota</taxon>
        <taxon>Fungi</taxon>
        <taxon>Dikarya</taxon>
        <taxon>Ascomycota</taxon>
        <taxon>Pezizomycotina</taxon>
        <taxon>Xylonomycetes</taxon>
        <taxon>Xylonales</taxon>
        <taxon>Xylonaceae</taxon>
        <taxon>Xylona</taxon>
    </lineage>
</organism>
<dbReference type="Proteomes" id="UP000076632">
    <property type="component" value="Unassembled WGS sequence"/>
</dbReference>
<protein>
    <recommendedName>
        <fullName evidence="9">U3 small nucleolar RNA-associated protein 11</fullName>
    </recommendedName>
</protein>
<feature type="region of interest" description="Disordered" evidence="6">
    <location>
        <begin position="303"/>
        <end position="323"/>
    </location>
</feature>
<proteinExistence type="inferred from homology"/>
<comment type="similarity">
    <text evidence="3">Belongs to the UTP11 family.</text>
</comment>
<evidence type="ECO:0008006" key="9">
    <source>
        <dbReference type="Google" id="ProtNLM"/>
    </source>
</evidence>
<feature type="compositionally biased region" description="Basic residues" evidence="6">
    <location>
        <begin position="314"/>
        <end position="323"/>
    </location>
</feature>
<evidence type="ECO:0000256" key="4">
    <source>
        <dbReference type="ARBA" id="ARBA00022552"/>
    </source>
</evidence>
<evidence type="ECO:0000256" key="3">
    <source>
        <dbReference type="ARBA" id="ARBA00008105"/>
    </source>
</evidence>
<evidence type="ECO:0000256" key="2">
    <source>
        <dbReference type="ARBA" id="ARBA00004604"/>
    </source>
</evidence>
<reference evidence="7 8" key="1">
    <citation type="journal article" date="2016" name="Fungal Biol.">
        <title>The genome of Xylona heveae provides a window into fungal endophytism.</title>
        <authorList>
            <person name="Gazis R."/>
            <person name="Kuo A."/>
            <person name="Riley R."/>
            <person name="LaButti K."/>
            <person name="Lipzen A."/>
            <person name="Lin J."/>
            <person name="Amirebrahimi M."/>
            <person name="Hesse C.N."/>
            <person name="Spatafora J.W."/>
            <person name="Henrissat B."/>
            <person name="Hainaut M."/>
            <person name="Grigoriev I.V."/>
            <person name="Hibbett D.S."/>
        </authorList>
    </citation>
    <scope>NUCLEOTIDE SEQUENCE [LARGE SCALE GENOMIC DNA]</scope>
    <source>
        <strain evidence="7 8">TC161</strain>
    </source>
</reference>
<evidence type="ECO:0000256" key="6">
    <source>
        <dbReference type="SAM" id="MobiDB-lite"/>
    </source>
</evidence>
<dbReference type="Pfam" id="PF03998">
    <property type="entry name" value="Utp11"/>
    <property type="match status" value="1"/>
</dbReference>
<dbReference type="InParanoid" id="A0A165GCG2"/>
<feature type="compositionally biased region" description="Acidic residues" evidence="6">
    <location>
        <begin position="220"/>
        <end position="236"/>
    </location>
</feature>
<dbReference type="GO" id="GO:0032040">
    <property type="term" value="C:small-subunit processome"/>
    <property type="evidence" value="ECO:0007669"/>
    <property type="project" value="InterPro"/>
</dbReference>
<feature type="compositionally biased region" description="Basic and acidic residues" evidence="6">
    <location>
        <begin position="246"/>
        <end position="262"/>
    </location>
</feature>
<dbReference type="GO" id="GO:0006364">
    <property type="term" value="P:rRNA processing"/>
    <property type="evidence" value="ECO:0007669"/>
    <property type="project" value="UniProtKB-KW"/>
</dbReference>
<feature type="compositionally biased region" description="Acidic residues" evidence="6">
    <location>
        <begin position="132"/>
        <end position="143"/>
    </location>
</feature>
<comment type="function">
    <text evidence="1">Involved in nucleolar processing of pre-18S ribosomal RNA.</text>
</comment>
<comment type="subcellular location">
    <subcellularLocation>
        <location evidence="2">Nucleus</location>
        <location evidence="2">Nucleolus</location>
    </subcellularLocation>
</comment>
<feature type="region of interest" description="Disordered" evidence="6">
    <location>
        <begin position="113"/>
        <end position="274"/>
    </location>
</feature>
<dbReference type="EMBL" id="KV407459">
    <property type="protein sequence ID" value="KZF22024.1"/>
    <property type="molecule type" value="Genomic_DNA"/>
</dbReference>
<evidence type="ECO:0000256" key="1">
    <source>
        <dbReference type="ARBA" id="ARBA00004099"/>
    </source>
</evidence>
<dbReference type="STRING" id="1328760.A0A165GCG2"/>
<dbReference type="PANTHER" id="PTHR12838">
    <property type="entry name" value="U3 SMALL NUCLEOLAR RNA-ASSOCIATED PROTEIN 11"/>
    <property type="match status" value="1"/>
</dbReference>
<evidence type="ECO:0000313" key="7">
    <source>
        <dbReference type="EMBL" id="KZF22024.1"/>
    </source>
</evidence>
<keyword evidence="4" id="KW-0698">rRNA processing</keyword>
<name>A0A165GCG2_XYLHT</name>
<feature type="compositionally biased region" description="Acidic residues" evidence="6">
    <location>
        <begin position="157"/>
        <end position="168"/>
    </location>
</feature>
<feature type="region of interest" description="Disordered" evidence="6">
    <location>
        <begin position="1"/>
        <end position="23"/>
    </location>
</feature>
<gene>
    <name evidence="7" type="ORF">L228DRAFT_283218</name>
</gene>
<evidence type="ECO:0000313" key="8">
    <source>
        <dbReference type="Proteomes" id="UP000076632"/>
    </source>
</evidence>
<dbReference type="InterPro" id="IPR007144">
    <property type="entry name" value="SSU_processome_Utp11"/>
</dbReference>
<dbReference type="OMA" id="KWKVRER"/>